<evidence type="ECO:0000313" key="9">
    <source>
        <dbReference type="EMBL" id="PCS21044.1"/>
    </source>
</evidence>
<dbReference type="GO" id="GO:0022857">
    <property type="term" value="F:transmembrane transporter activity"/>
    <property type="evidence" value="ECO:0007669"/>
    <property type="project" value="InterPro"/>
</dbReference>
<dbReference type="PANTHER" id="PTHR42718">
    <property type="entry name" value="MAJOR FACILITATOR SUPERFAMILY MULTIDRUG TRANSPORTER MFSC"/>
    <property type="match status" value="1"/>
</dbReference>
<dbReference type="InterPro" id="IPR020846">
    <property type="entry name" value="MFS_dom"/>
</dbReference>
<dbReference type="Pfam" id="PF07690">
    <property type="entry name" value="MFS_1"/>
    <property type="match status" value="1"/>
</dbReference>
<sequence>MKNKKTFGLVLFIILFSYFLILMDNSIIFTSTVKISQDLNMNEASLSWVSNAYTITFGGFLLLAGRLGDLMGRKIIFVSGLFIFGLSSLAVGLSTSTEMMIIARAVQGIGSAIIAPTSLALLMDSYQGNLRVKAISYYGATAGIGSSFGLILGGWLTSAISWRVGFLLNVPFSLLLIVLTLAKVQQNEIKPSKIDFLGSLLSVIISVLFVYGITISNLLIIVASLILILVFLLWEKRITYALIPLELFKNRTRTGSYIARFTFMMAMLTYWFILPQIMQKMYHFSPLESGLGFLPLTLVNFIAALFLPKLTKALGNSKVMIMGQVILLTGMFLSFISQPEWGYFYAMAFQMMIIGLGQGWLLAPLTAAGVAGVPPELSGAASGLTNMMHQLGGPVGLSIVVLFSSSVIDFSAYYHLIMAFITVFLLIGFLVLIFTNPVNENKRRKNAKKNRT</sequence>
<protein>
    <submittedName>
        <fullName evidence="9">Multidrug resistance protein B</fullName>
    </submittedName>
</protein>
<keyword evidence="5 7" id="KW-1133">Transmembrane helix</keyword>
<comment type="caution">
    <text evidence="9">The sequence shown here is derived from an EMBL/GenBank/DDBJ whole genome shotgun (WGS) entry which is preliminary data.</text>
</comment>
<dbReference type="Proteomes" id="UP000218711">
    <property type="component" value="Unassembled WGS sequence"/>
</dbReference>
<feature type="transmembrane region" description="Helical" evidence="7">
    <location>
        <begin position="290"/>
        <end position="307"/>
    </location>
</feature>
<dbReference type="PANTHER" id="PTHR42718:SF46">
    <property type="entry name" value="BLR6921 PROTEIN"/>
    <property type="match status" value="1"/>
</dbReference>
<feature type="transmembrane region" description="Helical" evidence="7">
    <location>
        <begin position="391"/>
        <end position="408"/>
    </location>
</feature>
<keyword evidence="3" id="KW-1003">Cell membrane</keyword>
<evidence type="ECO:0000313" key="10">
    <source>
        <dbReference type="Proteomes" id="UP000218711"/>
    </source>
</evidence>
<evidence type="ECO:0000256" key="3">
    <source>
        <dbReference type="ARBA" id="ARBA00022475"/>
    </source>
</evidence>
<feature type="transmembrane region" description="Helical" evidence="7">
    <location>
        <begin position="162"/>
        <end position="182"/>
    </location>
</feature>
<dbReference type="InterPro" id="IPR036259">
    <property type="entry name" value="MFS_trans_sf"/>
</dbReference>
<dbReference type="InterPro" id="IPR011701">
    <property type="entry name" value="MFS"/>
</dbReference>
<feature type="transmembrane region" description="Helical" evidence="7">
    <location>
        <begin position="218"/>
        <end position="236"/>
    </location>
</feature>
<feature type="transmembrane region" description="Helical" evidence="7">
    <location>
        <begin position="343"/>
        <end position="370"/>
    </location>
</feature>
<feature type="transmembrane region" description="Helical" evidence="7">
    <location>
        <begin position="101"/>
        <end position="123"/>
    </location>
</feature>
<dbReference type="EMBL" id="JXKC01000001">
    <property type="protein sequence ID" value="PCS21044.1"/>
    <property type="molecule type" value="Genomic_DNA"/>
</dbReference>
<evidence type="ECO:0000256" key="4">
    <source>
        <dbReference type="ARBA" id="ARBA00022692"/>
    </source>
</evidence>
<feature type="transmembrane region" description="Helical" evidence="7">
    <location>
        <begin position="257"/>
        <end position="278"/>
    </location>
</feature>
<dbReference type="Gene3D" id="1.20.1720.10">
    <property type="entry name" value="Multidrug resistance protein D"/>
    <property type="match status" value="1"/>
</dbReference>
<evidence type="ECO:0000256" key="5">
    <source>
        <dbReference type="ARBA" id="ARBA00022989"/>
    </source>
</evidence>
<feature type="transmembrane region" description="Helical" evidence="7">
    <location>
        <begin position="319"/>
        <end position="337"/>
    </location>
</feature>
<feature type="transmembrane region" description="Helical" evidence="7">
    <location>
        <begin position="7"/>
        <end position="28"/>
    </location>
</feature>
<dbReference type="CDD" id="cd17321">
    <property type="entry name" value="MFS_MMR_MDR_like"/>
    <property type="match status" value="1"/>
</dbReference>
<feature type="transmembrane region" description="Helical" evidence="7">
    <location>
        <begin position="194"/>
        <end position="212"/>
    </location>
</feature>
<feature type="transmembrane region" description="Helical" evidence="7">
    <location>
        <begin position="414"/>
        <end position="435"/>
    </location>
</feature>
<dbReference type="GO" id="GO:0005886">
    <property type="term" value="C:plasma membrane"/>
    <property type="evidence" value="ECO:0007669"/>
    <property type="project" value="UniProtKB-SubCell"/>
</dbReference>
<evidence type="ECO:0000256" key="7">
    <source>
        <dbReference type="SAM" id="Phobius"/>
    </source>
</evidence>
<dbReference type="Gene3D" id="1.20.1250.20">
    <property type="entry name" value="MFS general substrate transporter like domains"/>
    <property type="match status" value="1"/>
</dbReference>
<evidence type="ECO:0000256" key="1">
    <source>
        <dbReference type="ARBA" id="ARBA00004651"/>
    </source>
</evidence>
<feature type="transmembrane region" description="Helical" evidence="7">
    <location>
        <begin position="75"/>
        <end position="95"/>
    </location>
</feature>
<evidence type="ECO:0000259" key="8">
    <source>
        <dbReference type="PROSITE" id="PS50850"/>
    </source>
</evidence>
<reference evidence="9 10" key="1">
    <citation type="submission" date="2014-12" db="EMBL/GenBank/DDBJ databases">
        <title>Draft genome sequences of 10 type strains of Lactococcus.</title>
        <authorList>
            <person name="Sun Z."/>
            <person name="Zhong Z."/>
            <person name="Liu W."/>
            <person name="Zhang W."/>
            <person name="Zhang H."/>
        </authorList>
    </citation>
    <scope>NUCLEOTIDE SEQUENCE [LARGE SCALE GENOMIC DNA]</scope>
    <source>
        <strain evidence="9 10">DSM 21502</strain>
    </source>
</reference>
<feature type="domain" description="Major facilitator superfamily (MFS) profile" evidence="8">
    <location>
        <begin position="10"/>
        <end position="440"/>
    </location>
</feature>
<organism evidence="9 10">
    <name type="scientific">Lactococcus cremoris subsp. tructae</name>
    <dbReference type="NCBI Taxonomy" id="542833"/>
    <lineage>
        <taxon>Bacteria</taxon>
        <taxon>Bacillati</taxon>
        <taxon>Bacillota</taxon>
        <taxon>Bacilli</taxon>
        <taxon>Lactobacillales</taxon>
        <taxon>Streptococcaceae</taxon>
        <taxon>Lactococcus</taxon>
    </lineage>
</organism>
<dbReference type="SUPFAM" id="SSF103473">
    <property type="entry name" value="MFS general substrate transporter"/>
    <property type="match status" value="1"/>
</dbReference>
<gene>
    <name evidence="9" type="ORF">RU92_GL000692</name>
</gene>
<proteinExistence type="predicted"/>
<comment type="subcellular location">
    <subcellularLocation>
        <location evidence="1">Cell membrane</location>
        <topology evidence="1">Multi-pass membrane protein</topology>
    </subcellularLocation>
</comment>
<name>A0A2A5SYP6_LACLC</name>
<accession>A0A2A5SYP6</accession>
<feature type="transmembrane region" description="Helical" evidence="7">
    <location>
        <begin position="135"/>
        <end position="156"/>
    </location>
</feature>
<keyword evidence="4 7" id="KW-0812">Transmembrane</keyword>
<evidence type="ECO:0000256" key="6">
    <source>
        <dbReference type="ARBA" id="ARBA00023136"/>
    </source>
</evidence>
<keyword evidence="2" id="KW-0813">Transport</keyword>
<feature type="transmembrane region" description="Helical" evidence="7">
    <location>
        <begin position="48"/>
        <end position="68"/>
    </location>
</feature>
<keyword evidence="6 7" id="KW-0472">Membrane</keyword>
<dbReference type="RefSeq" id="WP_096815928.1">
    <property type="nucleotide sequence ID" value="NZ_JXKC01000001.1"/>
</dbReference>
<dbReference type="AlphaFoldDB" id="A0A2A5SYP6"/>
<dbReference type="PROSITE" id="PS50850">
    <property type="entry name" value="MFS"/>
    <property type="match status" value="1"/>
</dbReference>
<evidence type="ECO:0000256" key="2">
    <source>
        <dbReference type="ARBA" id="ARBA00022448"/>
    </source>
</evidence>